<protein>
    <submittedName>
        <fullName evidence="2">Regulating synaptic membrane exocytosis protein 1 isoform X19</fullName>
    </submittedName>
</protein>
<proteinExistence type="predicted"/>
<reference evidence="2" key="1">
    <citation type="submission" date="2025-08" db="UniProtKB">
        <authorList>
            <consortium name="RefSeq"/>
        </authorList>
    </citation>
    <scope>IDENTIFICATION</scope>
</reference>
<accession>A0AC55DF09</accession>
<keyword evidence="1" id="KW-1185">Reference proteome</keyword>
<sequence>MRSISSLNGVILCWQHLLHHSDAAVMFAGFLQFLPLHTVHSGTGDLDYYWLDPATWHSRETSPISSHPVTWQPSKEGDRLIGRVILNKRTTMPKESGALLGLKVVGGKMTDLGRLGAFITKVKKGSLADVVGHLRAGDEVLEWNGKPLPGATNEEVYNIILESKSEPQVEIIVSRPIGDIPRIPESSHPPLESSSSSFESQKMDRPSISVISPTSPGALKDAPQVLPGQLSVKLWYDKVGHQLIVNVLQATDLPSRVDGRPRNPYVKMYFLPDRSDKSKRRTKTVKKALEPRWNQTFVYSHVHRRDFRERMLEITVWDQPRVQEEESEFLGEILIELETALLDDEPHWYKLQTHDESSLPLPQPSPFMPRRHVHGESSSKKLQRSQRISDSDVSDYEVDDGIGAVPPVGYRSSARESKSTTLTVPEQQRTTHHRSRSVSPHRSEDQGRPRSRLPNVPLQRSLDEIHPTRRSRSPTRHHDASRSPVDHRSRDVDSQYLSEQDSELLMLPRAKRGRSAECLHPTSELQPSLDRARSASTNCLRPDTSLHSPERERMHRQGSPARSPPADTPFSNRRGRQLPQVPVRSGSLEQASLVVEERTRQMKMKVHRFKQTAGSGSSQELDREQYSKCSTHKDQYRSCDNVSARSSDSDVSDVSAVSRTSSASHLSSTSFMSERSERPRGRVSSFTPKMQGRRMGSSGRAITKSTSVSGEMYALERNDGSQSDTAVGMVGAGGKKRRSSLSAKVVAIVSRRSRSTSQLSQTESGHKKLRSTIQRSTETGMAAEMRKMVRQPSRESTDGSIHSYSSEGNLIFPGVRLGADSQFSDFLDGLGPAQLVGRQTLATPAMGDIQIGMEDKKGQLEVEVIRARSLTQKPGSKSTPAPYVKVYLLENGACIAKKKTRIARKTLDPLYQQSLVFDESPQGKVLQVIVWGDYGRMDHKCFMGVAQILLEELDLSSMVIGWYKLFPPSSLVDPTLTPLTRRASQSSLESSTGPPCVRS</sequence>
<dbReference type="Proteomes" id="UP000694863">
    <property type="component" value="Unplaced"/>
</dbReference>
<evidence type="ECO:0000313" key="1">
    <source>
        <dbReference type="Proteomes" id="UP000694863"/>
    </source>
</evidence>
<evidence type="ECO:0000313" key="2">
    <source>
        <dbReference type="RefSeq" id="XP_045150334.1"/>
    </source>
</evidence>
<gene>
    <name evidence="2" type="primary">RIMS1</name>
</gene>
<dbReference type="RefSeq" id="XP_045150334.1">
    <property type="nucleotide sequence ID" value="XM_045294399.1"/>
</dbReference>
<name>A0AC55DF09_ECHTE</name>
<organism evidence="1 2">
    <name type="scientific">Echinops telfairi</name>
    <name type="common">Lesser hedgehog tenrec</name>
    <dbReference type="NCBI Taxonomy" id="9371"/>
    <lineage>
        <taxon>Eukaryota</taxon>
        <taxon>Metazoa</taxon>
        <taxon>Chordata</taxon>
        <taxon>Craniata</taxon>
        <taxon>Vertebrata</taxon>
        <taxon>Euteleostomi</taxon>
        <taxon>Mammalia</taxon>
        <taxon>Eutheria</taxon>
        <taxon>Afrotheria</taxon>
        <taxon>Tenrecidae</taxon>
        <taxon>Tenrecinae</taxon>
        <taxon>Echinops</taxon>
    </lineage>
</organism>